<dbReference type="Pfam" id="PF18790">
    <property type="entry name" value="KfrB"/>
    <property type="match status" value="1"/>
</dbReference>
<feature type="region of interest" description="Disordered" evidence="1">
    <location>
        <begin position="1"/>
        <end position="21"/>
    </location>
</feature>
<accession>A0A9X2A3M0</accession>
<evidence type="ECO:0000256" key="1">
    <source>
        <dbReference type="SAM" id="MobiDB-lite"/>
    </source>
</evidence>
<feature type="domain" description="KfrB" evidence="2">
    <location>
        <begin position="77"/>
        <end position="132"/>
    </location>
</feature>
<reference evidence="3" key="1">
    <citation type="submission" date="2021-08" db="EMBL/GenBank/DDBJ databases">
        <title>Complete genome sequence of Moraxella sp strain PS-22.</title>
        <authorList>
            <person name="Das S.K."/>
        </authorList>
    </citation>
    <scope>NUCLEOTIDE SEQUENCE</scope>
    <source>
        <strain evidence="3">PS-22</strain>
    </source>
</reference>
<dbReference type="AlphaFoldDB" id="A0A9X2A3M0"/>
<evidence type="ECO:0000313" key="4">
    <source>
        <dbReference type="Proteomes" id="UP001139238"/>
    </source>
</evidence>
<dbReference type="EMBL" id="JACSYB010000006">
    <property type="protein sequence ID" value="MCG8148830.1"/>
    <property type="molecule type" value="Genomic_DNA"/>
</dbReference>
<evidence type="ECO:0000259" key="2">
    <source>
        <dbReference type="Pfam" id="PF18790"/>
    </source>
</evidence>
<name>A0A9X2A3M0_9GAMM</name>
<sequence>MANNQAPSWKNPTPAPGVKMMPEGSRKVCVLNGSRQIDQVIKGEWTTLKVLPESGLSKGIYQLGEATKASSGKDASFTGQVLFSDSKAVYQLSGKGVVEHPRSAFAELEAKGEKIVDGRTYTVAYANGRGVATNAQAANVAPARTASKGHGASM</sequence>
<gene>
    <name evidence="3" type="ORF">H9W84_12030</name>
</gene>
<proteinExistence type="predicted"/>
<keyword evidence="4" id="KW-1185">Reference proteome</keyword>
<organism evidence="3 4">
    <name type="scientific">Moraxella tetraodonis</name>
    <dbReference type="NCBI Taxonomy" id="2767221"/>
    <lineage>
        <taxon>Bacteria</taxon>
        <taxon>Pseudomonadati</taxon>
        <taxon>Pseudomonadota</taxon>
        <taxon>Gammaproteobacteria</taxon>
        <taxon>Moraxellales</taxon>
        <taxon>Moraxellaceae</taxon>
        <taxon>Moraxella</taxon>
    </lineage>
</organism>
<dbReference type="RefSeq" id="WP_042088840.1">
    <property type="nucleotide sequence ID" value="NZ_JACSYB010000006.1"/>
</dbReference>
<comment type="caution">
    <text evidence="3">The sequence shown here is derived from an EMBL/GenBank/DDBJ whole genome shotgun (WGS) entry which is preliminary data.</text>
</comment>
<feature type="compositionally biased region" description="Polar residues" evidence="1">
    <location>
        <begin position="1"/>
        <end position="11"/>
    </location>
</feature>
<protein>
    <submittedName>
        <fullName evidence="3">Conjugal transfer protein TraB</fullName>
    </submittedName>
</protein>
<evidence type="ECO:0000313" key="3">
    <source>
        <dbReference type="EMBL" id="MCG8148830.1"/>
    </source>
</evidence>
<dbReference type="Proteomes" id="UP001139238">
    <property type="component" value="Unassembled WGS sequence"/>
</dbReference>
<dbReference type="InterPro" id="IPR040782">
    <property type="entry name" value="KfrB"/>
</dbReference>